<gene>
    <name evidence="1" type="ORF">Apa02nite_096190</name>
</gene>
<keyword evidence="2" id="KW-1185">Reference proteome</keyword>
<evidence type="ECO:0000313" key="2">
    <source>
        <dbReference type="Proteomes" id="UP000624709"/>
    </source>
</evidence>
<name>A0ABQ4BTA7_9ACTN</name>
<proteinExistence type="predicted"/>
<sequence length="63" mass="6981">MSGWDNGVLFPNGNYTILVGHDHEFGIVGHPWEQSLCVFGDRAVDAFAGRNHGILDTTLRRRG</sequence>
<dbReference type="RefSeq" id="WP_373873106.1">
    <property type="nucleotide sequence ID" value="NZ_BOMS01000175.1"/>
</dbReference>
<organism evidence="1 2">
    <name type="scientific">Actinoplanes palleronii</name>
    <dbReference type="NCBI Taxonomy" id="113570"/>
    <lineage>
        <taxon>Bacteria</taxon>
        <taxon>Bacillati</taxon>
        <taxon>Actinomycetota</taxon>
        <taxon>Actinomycetes</taxon>
        <taxon>Micromonosporales</taxon>
        <taxon>Micromonosporaceae</taxon>
        <taxon>Actinoplanes</taxon>
    </lineage>
</organism>
<reference evidence="1 2" key="1">
    <citation type="submission" date="2021-01" db="EMBL/GenBank/DDBJ databases">
        <title>Whole genome shotgun sequence of Actinoplanes palleronii NBRC 14916.</title>
        <authorList>
            <person name="Komaki H."/>
            <person name="Tamura T."/>
        </authorList>
    </citation>
    <scope>NUCLEOTIDE SEQUENCE [LARGE SCALE GENOMIC DNA]</scope>
    <source>
        <strain evidence="1 2">NBRC 14916</strain>
    </source>
</reference>
<accession>A0ABQ4BTA7</accession>
<evidence type="ECO:0000313" key="1">
    <source>
        <dbReference type="EMBL" id="GIE73511.1"/>
    </source>
</evidence>
<protein>
    <submittedName>
        <fullName evidence="1">Uncharacterized protein</fullName>
    </submittedName>
</protein>
<dbReference type="Pfam" id="PF10898">
    <property type="entry name" value="DUF2716"/>
    <property type="match status" value="1"/>
</dbReference>
<comment type="caution">
    <text evidence="1">The sequence shown here is derived from an EMBL/GenBank/DDBJ whole genome shotgun (WGS) entry which is preliminary data.</text>
</comment>
<dbReference type="Proteomes" id="UP000624709">
    <property type="component" value="Unassembled WGS sequence"/>
</dbReference>
<dbReference type="InterPro" id="IPR020323">
    <property type="entry name" value="DUF2716"/>
</dbReference>
<dbReference type="EMBL" id="BOMS01000175">
    <property type="protein sequence ID" value="GIE73511.1"/>
    <property type="molecule type" value="Genomic_DNA"/>
</dbReference>